<feature type="region of interest" description="Disordered" evidence="1">
    <location>
        <begin position="31"/>
        <end position="106"/>
    </location>
</feature>
<feature type="compositionally biased region" description="Pro residues" evidence="1">
    <location>
        <begin position="44"/>
        <end position="57"/>
    </location>
</feature>
<evidence type="ECO:0000313" key="3">
    <source>
        <dbReference type="Proteomes" id="UP000729402"/>
    </source>
</evidence>
<sequence length="106" mass="11082">MAPVQGFQRPIHPHLARNPAAVLQSPTGFRAAFPPAAMSNPFHVLPPAPPPPPPPQQQKPFPETGGSRPGGANPIYDPFAVSGEGQGKAADLDPEYEDLMASVGVK</sequence>
<accession>A0A8J5R500</accession>
<dbReference type="AlphaFoldDB" id="A0A8J5R500"/>
<evidence type="ECO:0000256" key="1">
    <source>
        <dbReference type="SAM" id="MobiDB-lite"/>
    </source>
</evidence>
<organism evidence="2 3">
    <name type="scientific">Zizania palustris</name>
    <name type="common">Northern wild rice</name>
    <dbReference type="NCBI Taxonomy" id="103762"/>
    <lineage>
        <taxon>Eukaryota</taxon>
        <taxon>Viridiplantae</taxon>
        <taxon>Streptophyta</taxon>
        <taxon>Embryophyta</taxon>
        <taxon>Tracheophyta</taxon>
        <taxon>Spermatophyta</taxon>
        <taxon>Magnoliopsida</taxon>
        <taxon>Liliopsida</taxon>
        <taxon>Poales</taxon>
        <taxon>Poaceae</taxon>
        <taxon>BOP clade</taxon>
        <taxon>Oryzoideae</taxon>
        <taxon>Oryzeae</taxon>
        <taxon>Zizaniinae</taxon>
        <taxon>Zizania</taxon>
    </lineage>
</organism>
<proteinExistence type="predicted"/>
<comment type="caution">
    <text evidence="2">The sequence shown here is derived from an EMBL/GenBank/DDBJ whole genome shotgun (WGS) entry which is preliminary data.</text>
</comment>
<keyword evidence="3" id="KW-1185">Reference proteome</keyword>
<protein>
    <submittedName>
        <fullName evidence="2">Uncharacterized protein</fullName>
    </submittedName>
</protein>
<dbReference type="Proteomes" id="UP000729402">
    <property type="component" value="Unassembled WGS sequence"/>
</dbReference>
<reference evidence="2" key="2">
    <citation type="submission" date="2021-02" db="EMBL/GenBank/DDBJ databases">
        <authorList>
            <person name="Kimball J.A."/>
            <person name="Haas M.W."/>
            <person name="Macchietto M."/>
            <person name="Kono T."/>
            <person name="Duquette J."/>
            <person name="Shao M."/>
        </authorList>
    </citation>
    <scope>NUCLEOTIDE SEQUENCE</scope>
    <source>
        <tissue evidence="2">Fresh leaf tissue</tissue>
    </source>
</reference>
<name>A0A8J5R500_ZIZPA</name>
<gene>
    <name evidence="2" type="ORF">GUJ93_ZPchr0008g11827</name>
</gene>
<evidence type="ECO:0000313" key="2">
    <source>
        <dbReference type="EMBL" id="KAG8046256.1"/>
    </source>
</evidence>
<dbReference type="EMBL" id="JAAALK010000290">
    <property type="protein sequence ID" value="KAG8046256.1"/>
    <property type="molecule type" value="Genomic_DNA"/>
</dbReference>
<reference evidence="2" key="1">
    <citation type="journal article" date="2021" name="bioRxiv">
        <title>Whole Genome Assembly and Annotation of Northern Wild Rice, Zizania palustris L., Supports a Whole Genome Duplication in the Zizania Genus.</title>
        <authorList>
            <person name="Haas M."/>
            <person name="Kono T."/>
            <person name="Macchietto M."/>
            <person name="Millas R."/>
            <person name="McGilp L."/>
            <person name="Shao M."/>
            <person name="Duquette J."/>
            <person name="Hirsch C.N."/>
            <person name="Kimball J."/>
        </authorList>
    </citation>
    <scope>NUCLEOTIDE SEQUENCE</scope>
    <source>
        <tissue evidence="2">Fresh leaf tissue</tissue>
    </source>
</reference>